<dbReference type="Pfam" id="PF12706">
    <property type="entry name" value="Lactamase_B_2"/>
    <property type="match status" value="1"/>
</dbReference>
<evidence type="ECO:0000313" key="9">
    <source>
        <dbReference type="EMBL" id="KAL3094049.1"/>
    </source>
</evidence>
<dbReference type="GO" id="GO:0009395">
    <property type="term" value="P:phospholipid catabolic process"/>
    <property type="evidence" value="ECO:0007669"/>
    <property type="project" value="UniProtKB-KW"/>
</dbReference>
<dbReference type="InterPro" id="IPR024884">
    <property type="entry name" value="NAPE-PLD"/>
</dbReference>
<evidence type="ECO:0000256" key="6">
    <source>
        <dbReference type="PIRSR" id="PIRSR038896-51"/>
    </source>
</evidence>
<evidence type="ECO:0000259" key="8">
    <source>
        <dbReference type="Pfam" id="PF12706"/>
    </source>
</evidence>
<gene>
    <name evidence="9" type="ORF">niasHT_027377</name>
</gene>
<dbReference type="InterPro" id="IPR036866">
    <property type="entry name" value="RibonucZ/Hydroxyglut_hydro"/>
</dbReference>
<comment type="caution">
    <text evidence="9">The sequence shown here is derived from an EMBL/GenBank/DDBJ whole genome shotgun (WGS) entry which is preliminary data.</text>
</comment>
<evidence type="ECO:0000256" key="1">
    <source>
        <dbReference type="ARBA" id="ARBA00010127"/>
    </source>
</evidence>
<evidence type="ECO:0000256" key="5">
    <source>
        <dbReference type="PIRSR" id="PIRSR038896-50"/>
    </source>
</evidence>
<feature type="region of interest" description="Disordered" evidence="7">
    <location>
        <begin position="1"/>
        <end position="32"/>
    </location>
</feature>
<feature type="binding site" evidence="6">
    <location>
        <position position="142"/>
    </location>
    <ligand>
        <name>Zn(2+)</name>
        <dbReference type="ChEBI" id="CHEBI:29105"/>
        <label>2</label>
    </ligand>
</feature>
<feature type="binding site" evidence="6">
    <location>
        <position position="237"/>
    </location>
    <ligand>
        <name>Zn(2+)</name>
        <dbReference type="ChEBI" id="CHEBI:29105"/>
        <label>2</label>
    </ligand>
</feature>
<organism evidence="9 10">
    <name type="scientific">Heterodera trifolii</name>
    <dbReference type="NCBI Taxonomy" id="157864"/>
    <lineage>
        <taxon>Eukaryota</taxon>
        <taxon>Metazoa</taxon>
        <taxon>Ecdysozoa</taxon>
        <taxon>Nematoda</taxon>
        <taxon>Chromadorea</taxon>
        <taxon>Rhabditida</taxon>
        <taxon>Tylenchina</taxon>
        <taxon>Tylenchomorpha</taxon>
        <taxon>Tylenchoidea</taxon>
        <taxon>Heteroderidae</taxon>
        <taxon>Heteroderinae</taxon>
        <taxon>Heterodera</taxon>
    </lineage>
</organism>
<evidence type="ECO:0000256" key="2">
    <source>
        <dbReference type="ARBA" id="ARBA00012279"/>
    </source>
</evidence>
<feature type="domain" description="Metallo-beta-lactamase" evidence="8">
    <location>
        <begin position="93"/>
        <end position="298"/>
    </location>
</feature>
<keyword evidence="3" id="KW-1208">Phospholipid metabolism</keyword>
<dbReference type="InterPro" id="IPR001279">
    <property type="entry name" value="Metallo-B-lactamas"/>
</dbReference>
<dbReference type="SUPFAM" id="SSF56281">
    <property type="entry name" value="Metallo-hydrolase/oxidoreductase"/>
    <property type="match status" value="1"/>
</dbReference>
<keyword evidence="3" id="KW-0442">Lipid degradation</keyword>
<dbReference type="GO" id="GO:0070290">
    <property type="term" value="F:N-acylphosphatidylethanolamine-specific phospholipase D activity"/>
    <property type="evidence" value="ECO:0007669"/>
    <property type="project" value="UniProtKB-EC"/>
</dbReference>
<feature type="binding site" evidence="5">
    <location>
        <position position="275"/>
    </location>
    <ligand>
        <name>an N-acyl-1,2-diacyl-sn-glycero-3-phosphoethanolamine</name>
        <dbReference type="ChEBI" id="CHEBI:62537"/>
    </ligand>
</feature>
<dbReference type="AlphaFoldDB" id="A0ABD2JTW6"/>
<comment type="cofactor">
    <cofactor evidence="6">
        <name>Zn(2+)</name>
        <dbReference type="ChEBI" id="CHEBI:29105"/>
    </cofactor>
    <text evidence="6">Binds 2 zinc divalent cations per subunit.</text>
</comment>
<proteinExistence type="inferred from homology"/>
<comment type="similarity">
    <text evidence="1">Belongs to the NAPE-PLD family.</text>
</comment>
<feature type="binding site" evidence="6">
    <location>
        <position position="206"/>
    </location>
    <ligand>
        <name>Zn(2+)</name>
        <dbReference type="ChEBI" id="CHEBI:29105"/>
        <label>1</label>
    </ligand>
</feature>
<accession>A0ABD2JTW6</accession>
<dbReference type="Proteomes" id="UP001620626">
    <property type="component" value="Unassembled WGS sequence"/>
</dbReference>
<feature type="binding site" evidence="6">
    <location>
        <position position="141"/>
    </location>
    <ligand>
        <name>Zn(2+)</name>
        <dbReference type="ChEBI" id="CHEBI:29105"/>
        <label>2</label>
    </ligand>
</feature>
<evidence type="ECO:0000256" key="4">
    <source>
        <dbReference type="ARBA" id="ARBA00048025"/>
    </source>
</evidence>
<comment type="catalytic activity">
    <reaction evidence="4">
        <text>N-(5Z,8Z,11Z,14Z-eicosatetraenoyl)-1,2-di-(9Z-octadecenoyl)-sn-glycero-3-phosphoethanolamine + H2O = N-(5Z,8Z,11Z,14Z-eicosatetraenoyl)-ethanolamine + 1,2-di-(9Z-octadecenoyl)-sn-glycero-3-phosphate + H(+)</text>
        <dbReference type="Rhea" id="RHEA:45528"/>
        <dbReference type="ChEBI" id="CHEBI:2700"/>
        <dbReference type="ChEBI" id="CHEBI:15377"/>
        <dbReference type="ChEBI" id="CHEBI:15378"/>
        <dbReference type="ChEBI" id="CHEBI:74546"/>
        <dbReference type="ChEBI" id="CHEBI:85277"/>
    </reaction>
    <physiologicalReaction direction="left-to-right" evidence="4">
        <dbReference type="Rhea" id="RHEA:45529"/>
    </physiologicalReaction>
</comment>
<keyword evidence="6" id="KW-0479">Metal-binding</keyword>
<reference evidence="9 10" key="1">
    <citation type="submission" date="2024-10" db="EMBL/GenBank/DDBJ databases">
        <authorList>
            <person name="Kim D."/>
        </authorList>
    </citation>
    <scope>NUCLEOTIDE SEQUENCE [LARGE SCALE GENOMIC DNA]</scope>
    <source>
        <strain evidence="9">BH-2024</strain>
    </source>
</reference>
<dbReference type="PIRSF" id="PIRSF038896">
    <property type="entry name" value="NAPE-PLD"/>
    <property type="match status" value="1"/>
</dbReference>
<feature type="binding site" evidence="6">
    <location>
        <position position="137"/>
    </location>
    <ligand>
        <name>Zn(2+)</name>
        <dbReference type="ChEBI" id="CHEBI:29105"/>
        <label>1</label>
    </ligand>
</feature>
<feature type="compositionally biased region" description="Basic and acidic residues" evidence="7">
    <location>
        <begin position="1"/>
        <end position="12"/>
    </location>
</feature>
<evidence type="ECO:0000256" key="7">
    <source>
        <dbReference type="SAM" id="MobiDB-lite"/>
    </source>
</evidence>
<sequence>MADEFSKPKFDGKTFQNPDSFTTWKDPPSAGNPRSWQDFIKWKWDAKSTKLPNLKVLDQTLPVLKPRFQTDSQLSATWLGHATLFVRIDGISVLTDPVWAMFATPSFLPFFKFCPRFRPPPCKIKELPKIDIVLISHNHYDHLDVVAVRELAQRFPHIIWVVPMGLKQLVQHETNSKAVHEMNWGDRLELKLNERTLEVFSVPAQHWSQRNLIDRNTSLWSGWLTKGPQHKFFFAGDTGLCADEFRKLGVIHGPIDLSAIPIGAYEPRWFLAPQHIDPKEAVQIHELVKSKKSIAVHWGTFEMGSYETYLEPREMLTNAVAAAGIEPEAFVTLKHGESWRIENRDEGTENAQ</sequence>
<protein>
    <recommendedName>
        <fullName evidence="2">N-acetylphosphatidylethanolamine-hydrolyzing phospholipase D</fullName>
        <ecNumber evidence="2">3.1.4.54</ecNumber>
    </recommendedName>
</protein>
<keyword evidence="10" id="KW-1185">Reference proteome</keyword>
<dbReference type="Gene3D" id="3.60.15.10">
    <property type="entry name" value="Ribonuclease Z/Hydroxyacylglutathione hydrolase-like"/>
    <property type="match status" value="1"/>
</dbReference>
<feature type="binding site" evidence="6">
    <location>
        <position position="297"/>
    </location>
    <ligand>
        <name>Zn(2+)</name>
        <dbReference type="ChEBI" id="CHEBI:29105"/>
        <label>2</label>
    </ligand>
</feature>
<keyword evidence="6" id="KW-0862">Zinc</keyword>
<evidence type="ECO:0000313" key="10">
    <source>
        <dbReference type="Proteomes" id="UP001620626"/>
    </source>
</evidence>
<evidence type="ECO:0000256" key="3">
    <source>
        <dbReference type="ARBA" id="ARBA00022668"/>
    </source>
</evidence>
<feature type="binding site" evidence="6">
    <location>
        <position position="139"/>
    </location>
    <ligand>
        <name>Zn(2+)</name>
        <dbReference type="ChEBI" id="CHEBI:29105"/>
        <label>1</label>
    </ligand>
</feature>
<feature type="compositionally biased region" description="Polar residues" evidence="7">
    <location>
        <begin position="14"/>
        <end position="23"/>
    </location>
</feature>
<keyword evidence="3" id="KW-0443">Lipid metabolism</keyword>
<dbReference type="PANTHER" id="PTHR15032">
    <property type="entry name" value="N-ACYL-PHOSPHATIDYLETHANOLAMINE-HYDROLYZING PHOSPHOLIPASE D"/>
    <property type="match status" value="1"/>
</dbReference>
<dbReference type="PANTHER" id="PTHR15032:SF4">
    <property type="entry name" value="N-ACYL-PHOSPHATIDYLETHANOLAMINE-HYDROLYZING PHOSPHOLIPASE D"/>
    <property type="match status" value="1"/>
</dbReference>
<feature type="binding site" evidence="6">
    <location>
        <position position="237"/>
    </location>
    <ligand>
        <name>Zn(2+)</name>
        <dbReference type="ChEBI" id="CHEBI:29105"/>
        <label>1</label>
    </ligand>
</feature>
<feature type="binding site" evidence="5">
    <location>
        <position position="140"/>
    </location>
    <ligand>
        <name>an N-acyl-1,2-diacyl-sn-glycero-3-phosphoethanolamine</name>
        <dbReference type="ChEBI" id="CHEBI:62537"/>
    </ligand>
</feature>
<name>A0ABD2JTW6_9BILA</name>
<dbReference type="EC" id="3.1.4.54" evidence="2"/>
<dbReference type="EMBL" id="JBICBT010000906">
    <property type="protein sequence ID" value="KAL3094049.1"/>
    <property type="molecule type" value="Genomic_DNA"/>
</dbReference>
<keyword evidence="3" id="KW-0595">Phospholipid degradation</keyword>